<dbReference type="Pfam" id="PF16212">
    <property type="entry name" value="PhoLip_ATPase_C"/>
    <property type="match status" value="1"/>
</dbReference>
<keyword evidence="4" id="KW-0479">Metal-binding</keyword>
<dbReference type="InterPro" id="IPR001757">
    <property type="entry name" value="P_typ_ATPase"/>
</dbReference>
<keyword evidence="9 13" id="KW-1133">Transmembrane helix</keyword>
<dbReference type="InterPro" id="IPR018303">
    <property type="entry name" value="ATPase_P-typ_P_site"/>
</dbReference>
<name>A0ABN8WJE2_SACUV</name>
<dbReference type="PANTHER" id="PTHR24092">
    <property type="entry name" value="PROBABLE PHOSPHOLIPID-TRANSPORTING ATPASE"/>
    <property type="match status" value="1"/>
</dbReference>
<dbReference type="SUPFAM" id="SSF56784">
    <property type="entry name" value="HAD-like"/>
    <property type="match status" value="1"/>
</dbReference>
<feature type="transmembrane region" description="Helical" evidence="13">
    <location>
        <begin position="496"/>
        <end position="520"/>
    </location>
</feature>
<evidence type="ECO:0000256" key="12">
    <source>
        <dbReference type="ARBA" id="ARBA00049128"/>
    </source>
</evidence>
<feature type="region of interest" description="Disordered" evidence="14">
    <location>
        <begin position="648"/>
        <end position="671"/>
    </location>
</feature>
<dbReference type="InterPro" id="IPR023299">
    <property type="entry name" value="ATPase_P-typ_cyto_dom_N"/>
</dbReference>
<evidence type="ECO:0000256" key="8">
    <source>
        <dbReference type="ARBA" id="ARBA00022967"/>
    </source>
</evidence>
<dbReference type="PANTHER" id="PTHR24092:SF174">
    <property type="entry name" value="PHOSPHOLIPID-TRANSPORTING ATPASE DNF3-RELATED"/>
    <property type="match status" value="1"/>
</dbReference>
<dbReference type="InterPro" id="IPR006539">
    <property type="entry name" value="P-type_ATPase_IV"/>
</dbReference>
<evidence type="ECO:0000259" key="16">
    <source>
        <dbReference type="Pfam" id="PF16212"/>
    </source>
</evidence>
<feature type="transmembrane region" description="Helical" evidence="13">
    <location>
        <begin position="165"/>
        <end position="182"/>
    </location>
</feature>
<dbReference type="InterPro" id="IPR032630">
    <property type="entry name" value="P_typ_ATPase_c"/>
</dbReference>
<evidence type="ECO:0000256" key="2">
    <source>
        <dbReference type="ARBA" id="ARBA00008109"/>
    </source>
</evidence>
<feature type="domain" description="P-type ATPase C-terminal" evidence="16">
    <location>
        <begin position="1258"/>
        <end position="1506"/>
    </location>
</feature>
<keyword evidence="7 13" id="KW-0460">Magnesium</keyword>
<feature type="compositionally biased region" description="Basic and acidic residues" evidence="14">
    <location>
        <begin position="22"/>
        <end position="32"/>
    </location>
</feature>
<comment type="subcellular location">
    <subcellularLocation>
        <location evidence="1 13">Membrane</location>
        <topology evidence="1 13">Multi-pass membrane protein</topology>
    </subcellularLocation>
</comment>
<comment type="catalytic activity">
    <reaction evidence="12">
        <text>a 1,2-diacyl-sn-glycero-3-phosphoethanolamine(out) + ATP + H2O = a 1,2-diacyl-sn-glycero-3-phosphoethanolamine(in) + ADP + phosphate + H(+)</text>
        <dbReference type="Rhea" id="RHEA:66132"/>
        <dbReference type="ChEBI" id="CHEBI:15377"/>
        <dbReference type="ChEBI" id="CHEBI:15378"/>
        <dbReference type="ChEBI" id="CHEBI:30616"/>
        <dbReference type="ChEBI" id="CHEBI:43474"/>
        <dbReference type="ChEBI" id="CHEBI:64612"/>
        <dbReference type="ChEBI" id="CHEBI:456216"/>
    </reaction>
    <physiologicalReaction direction="left-to-right" evidence="12">
        <dbReference type="Rhea" id="RHEA:66133"/>
    </physiologicalReaction>
</comment>
<feature type="compositionally biased region" description="Basic and acidic residues" evidence="14">
    <location>
        <begin position="51"/>
        <end position="60"/>
    </location>
</feature>
<feature type="transmembrane region" description="Helical" evidence="13">
    <location>
        <begin position="1402"/>
        <end position="1420"/>
    </location>
</feature>
<protein>
    <recommendedName>
        <fullName evidence="13">Phospholipid-transporting ATPase</fullName>
        <ecNumber evidence="13">7.6.2.1</ecNumber>
    </recommendedName>
</protein>
<feature type="transmembrane region" description="Helical" evidence="13">
    <location>
        <begin position="452"/>
        <end position="476"/>
    </location>
</feature>
<evidence type="ECO:0000256" key="14">
    <source>
        <dbReference type="SAM" id="MobiDB-lite"/>
    </source>
</evidence>
<dbReference type="Gene3D" id="2.70.150.10">
    <property type="entry name" value="Calcium-transporting ATPase, cytoplasmic transduction domain A"/>
    <property type="match status" value="2"/>
</dbReference>
<keyword evidence="18" id="KW-1185">Reference proteome</keyword>
<feature type="transmembrane region" description="Helical" evidence="13">
    <location>
        <begin position="1476"/>
        <end position="1496"/>
    </location>
</feature>
<dbReference type="NCBIfam" id="TIGR01652">
    <property type="entry name" value="ATPase-Plipid"/>
    <property type="match status" value="1"/>
</dbReference>
<evidence type="ECO:0000256" key="1">
    <source>
        <dbReference type="ARBA" id="ARBA00004141"/>
    </source>
</evidence>
<evidence type="ECO:0000256" key="13">
    <source>
        <dbReference type="RuleBase" id="RU362033"/>
    </source>
</evidence>
<comment type="catalytic activity">
    <reaction evidence="11 13">
        <text>ATP + H2O + phospholipidSide 1 = ADP + phosphate + phospholipidSide 2.</text>
        <dbReference type="EC" id="7.6.2.1"/>
    </reaction>
</comment>
<keyword evidence="5 13" id="KW-0547">Nucleotide-binding</keyword>
<evidence type="ECO:0000256" key="7">
    <source>
        <dbReference type="ARBA" id="ARBA00022842"/>
    </source>
</evidence>
<feature type="transmembrane region" description="Helical" evidence="13">
    <location>
        <begin position="1371"/>
        <end position="1396"/>
    </location>
</feature>
<dbReference type="Gene3D" id="1.20.1110.10">
    <property type="entry name" value="Calcium-transporting ATPase, transmembrane domain"/>
    <property type="match status" value="1"/>
</dbReference>
<proteinExistence type="inferred from homology"/>
<evidence type="ECO:0000256" key="5">
    <source>
        <dbReference type="ARBA" id="ARBA00022741"/>
    </source>
</evidence>
<dbReference type="InterPro" id="IPR008250">
    <property type="entry name" value="ATPase_P-typ_transduc_dom_A_sf"/>
</dbReference>
<keyword evidence="8 13" id="KW-1278">Translocase</keyword>
<evidence type="ECO:0000259" key="15">
    <source>
        <dbReference type="Pfam" id="PF16209"/>
    </source>
</evidence>
<dbReference type="EMBL" id="OX365940">
    <property type="protein sequence ID" value="CAI4049899.1"/>
    <property type="molecule type" value="Genomic_DNA"/>
</dbReference>
<evidence type="ECO:0000256" key="6">
    <source>
        <dbReference type="ARBA" id="ARBA00022840"/>
    </source>
</evidence>
<gene>
    <name evidence="17" type="primary">SUVZ13G2940</name>
    <name evidence="17" type="ORF">SUVZ_13G2940</name>
</gene>
<evidence type="ECO:0000256" key="11">
    <source>
        <dbReference type="ARBA" id="ARBA00034036"/>
    </source>
</evidence>
<feature type="domain" description="P-type ATPase N-terminal" evidence="15">
    <location>
        <begin position="134"/>
        <end position="191"/>
    </location>
</feature>
<dbReference type="Gene3D" id="3.40.50.1000">
    <property type="entry name" value="HAD superfamily/HAD-like"/>
    <property type="match status" value="2"/>
</dbReference>
<evidence type="ECO:0000256" key="3">
    <source>
        <dbReference type="ARBA" id="ARBA00022692"/>
    </source>
</evidence>
<dbReference type="InterPro" id="IPR036412">
    <property type="entry name" value="HAD-like_sf"/>
</dbReference>
<dbReference type="InterPro" id="IPR023214">
    <property type="entry name" value="HAD_sf"/>
</dbReference>
<dbReference type="InterPro" id="IPR032631">
    <property type="entry name" value="P-type_ATPase_N"/>
</dbReference>
<evidence type="ECO:0000313" key="17">
    <source>
        <dbReference type="EMBL" id="CAI4049899.1"/>
    </source>
</evidence>
<evidence type="ECO:0000256" key="4">
    <source>
        <dbReference type="ARBA" id="ARBA00022723"/>
    </source>
</evidence>
<dbReference type="InterPro" id="IPR023298">
    <property type="entry name" value="ATPase_P-typ_TM_dom_sf"/>
</dbReference>
<dbReference type="SUPFAM" id="SSF81665">
    <property type="entry name" value="Calcium ATPase, transmembrane domain M"/>
    <property type="match status" value="1"/>
</dbReference>
<dbReference type="EC" id="7.6.2.1" evidence="13"/>
<dbReference type="SUPFAM" id="SSF81660">
    <property type="entry name" value="Metal cation-transporting ATPase, ATP-binding domain N"/>
    <property type="match status" value="1"/>
</dbReference>
<accession>A0ABN8WJE2</accession>
<evidence type="ECO:0000256" key="10">
    <source>
        <dbReference type="ARBA" id="ARBA00023136"/>
    </source>
</evidence>
<dbReference type="PROSITE" id="PS00154">
    <property type="entry name" value="ATPASE_E1_E2"/>
    <property type="match status" value="1"/>
</dbReference>
<comment type="similarity">
    <text evidence="2 13">Belongs to the cation transport ATPase (P-type) (TC 3.A.3) family. Type IV subfamily.</text>
</comment>
<dbReference type="Gene3D" id="3.40.1110.10">
    <property type="entry name" value="Calcium-transporting ATPase, cytoplasmic domain N"/>
    <property type="match status" value="2"/>
</dbReference>
<dbReference type="Proteomes" id="UP001162085">
    <property type="component" value="Chromosome 13"/>
</dbReference>
<keyword evidence="6 13" id="KW-0067">ATP-binding</keyword>
<dbReference type="NCBIfam" id="TIGR01494">
    <property type="entry name" value="ATPase_P-type"/>
    <property type="match status" value="1"/>
</dbReference>
<dbReference type="Pfam" id="PF13246">
    <property type="entry name" value="Cation_ATPase"/>
    <property type="match status" value="1"/>
</dbReference>
<dbReference type="Pfam" id="PF00702">
    <property type="entry name" value="Hydrolase"/>
    <property type="match status" value="1"/>
</dbReference>
<evidence type="ECO:0000256" key="9">
    <source>
        <dbReference type="ARBA" id="ARBA00022989"/>
    </source>
</evidence>
<feature type="transmembrane region" description="Helical" evidence="13">
    <location>
        <begin position="1321"/>
        <end position="1341"/>
    </location>
</feature>
<dbReference type="SUPFAM" id="SSF81653">
    <property type="entry name" value="Calcium ATPase, transduction domain A"/>
    <property type="match status" value="1"/>
</dbReference>
<sequence>MGITDGQRRRSSSLRTQMFNKHLYDKYRGKTDDEIELEDISENKASSNSDNNDKDDRDETNGGYATEVEYEEEEYNDQGTSYNIITRILDTILNRRRTFHSKDGRHIPIILDHNAIEYKRASNKKDGHLIDERFNKSYCDNQITSSRYTFYSFFPRQLYAQFSKLANTYFFIVAVLQMVPGWSTTGTYTTIIPLCVFMGISMTREAWDDFRRHRLDKEENNKPVDVLAKDEIQDAQEVYALPNSVMSSTAYLTKPNAAESDLPSNDDQNSTPGLSLGTHFNNFELLGNKYNVHIQQKKWEKLRVGDFVLLTQDDWIPADLLLLTCDGENNECFVETMALDGETNLKSKQPHPELNKLTKAASGLANINAQVTVEDPNIDLYNFEGNLELKNSHNHTIMKYPLGPDNVIYRGSILRNTQNVVGMVIFSGEETKIRMNALKNPRTKAPKLQRKINIIIVFMVFVVATISLFSYFGHVLRKRKYIDQNQAWYLFQTDAGVAPTIMSFIIMYNTIIPLSLYVTMEIIKVVQSKMMEWDIDMYHAETNTPCESRTATILEELGQVSYIFSDKTGTLTDNKMIFRKFSLCGSSWMHNVDSSSSEAISDENVTDDPSYMRLPPKAHNGSNVDVVSIEDQNVLGRLGLSRASIETGPRPSLDGFPKPRNSVEYKGNSSATYTGRPSMRSLFGKENPVELNKQASNISMPEAFTDNIKSSFDLIQFIQRHPTALFSQKAKFFILSLALCHTCLPKKKHNASIEEDSIEYQSSSPDELALVTAARDLGYIVLNRNTEILTIKTFPDGFEREAILEDYEILDYIDFNSQRKRMSVLVRMPNQPNQVLLICKGADNVIMELLHDHELAAKKMADISINTKQRKDAEAELVLQQRKSLERMVDEESLARNSLRNSLSGAPKASLSLQAVRRSLSMKNSRRRDPEKQIDSIDQFLETVKKSDQEIGSVVKKSRKSLHKQQIEKYGPRISIDETLSPNNNLVMDSRNQGLQDDYDTELLEYIGNDDLILNEEYVIERTLQAIDEFSTEGLRTLVYGYKWIDIGHYENWNKRYHQAKTSLTDRKLKIDEIGAEIENGLSLLGVTAIEDKLQEGVSEAIEKIRRAGIKMWMLTGDKRETAINIGYSCMLIKDYSTVVILTTTDDNIISKMNAVSQEVDSGNIAHCVVVIDGATLAMFEGNPTYMSVFIELCTKTDSVICCRASPSQKALMVSNIRNTDPNLVTLAIGDGANDIAMIQSADIGVGIAGKEGLQASRVSDYSIGQFRFILKLLLVHGRYNYIRTSKFMLCTFYKEITFYFTQLIYQRYTMFSGSSLYEPWSLSMFNTLFTSLPVLCIGMFEKDLKPMTLLTVPELYSYGRLSQGFNMLMFMEWVVLATANSLIITFLNVVMWGMSSLSDNTMYPLGLINFTAIVVLINVKSQFVEMHNRNWLAFTSVVLSCGGWLVWCCALPILNKTDQIYDVAYGFYNQFGKDITFWCTSLVLALLPITMDIVYKTFKVMMWPSDSDIFAELEQKNDIRKKLELGAYSEMRQGWTWDKDPSTLTRYTDKVLSRSRTNSRTSTLNKSINSIENVSIDYSPKNIVSRNSTKNNSERYEVLPSGKLIERPSLNPQISKDNIGGNITTKITKKLKLPSRNAEKEDVRQIIQARLKDLE</sequence>
<evidence type="ECO:0000313" key="18">
    <source>
        <dbReference type="Proteomes" id="UP001162085"/>
    </source>
</evidence>
<feature type="transmembrane region" description="Helical" evidence="13">
    <location>
        <begin position="1432"/>
        <end position="1456"/>
    </location>
</feature>
<keyword evidence="10 13" id="KW-0472">Membrane</keyword>
<feature type="region of interest" description="Disordered" evidence="14">
    <location>
        <begin position="1"/>
        <end position="62"/>
    </location>
</feature>
<organism evidence="17 18">
    <name type="scientific">Saccharomyces uvarum</name>
    <name type="common">Yeast</name>
    <name type="synonym">Saccharomyces bayanus var. uvarum</name>
    <dbReference type="NCBI Taxonomy" id="230603"/>
    <lineage>
        <taxon>Eukaryota</taxon>
        <taxon>Fungi</taxon>
        <taxon>Dikarya</taxon>
        <taxon>Ascomycota</taxon>
        <taxon>Saccharomycotina</taxon>
        <taxon>Saccharomycetes</taxon>
        <taxon>Saccharomycetales</taxon>
        <taxon>Saccharomycetaceae</taxon>
        <taxon>Saccharomyces</taxon>
    </lineage>
</organism>
<keyword evidence="3 13" id="KW-0812">Transmembrane</keyword>
<reference evidence="17" key="1">
    <citation type="submission" date="2022-10" db="EMBL/GenBank/DDBJ databases">
        <authorList>
            <person name="Byrne P K."/>
        </authorList>
    </citation>
    <scope>NUCLEOTIDE SEQUENCE</scope>
    <source>
        <strain evidence="17">ZP964</strain>
    </source>
</reference>
<dbReference type="Pfam" id="PF16209">
    <property type="entry name" value="PhoLip_ATPase_N"/>
    <property type="match status" value="1"/>
</dbReference>